<dbReference type="EMBL" id="BAAASJ010000032">
    <property type="protein sequence ID" value="GAA2635978.1"/>
    <property type="molecule type" value="Genomic_DNA"/>
</dbReference>
<accession>A0ABN3QUZ0</accession>
<comment type="caution">
    <text evidence="1">The sequence shown here is derived from an EMBL/GenBank/DDBJ whole genome shotgun (WGS) entry which is preliminary data.</text>
</comment>
<organism evidence="1 2">
    <name type="scientific">Streptomyces vastus</name>
    <dbReference type="NCBI Taxonomy" id="285451"/>
    <lineage>
        <taxon>Bacteria</taxon>
        <taxon>Bacillati</taxon>
        <taxon>Actinomycetota</taxon>
        <taxon>Actinomycetes</taxon>
        <taxon>Kitasatosporales</taxon>
        <taxon>Streptomycetaceae</taxon>
        <taxon>Streptomyces</taxon>
    </lineage>
</organism>
<proteinExistence type="predicted"/>
<dbReference type="Proteomes" id="UP001500151">
    <property type="component" value="Unassembled WGS sequence"/>
</dbReference>
<sequence length="121" mass="12350">MVPGEGGVCVGRHQQLGAGGGCYDGPGGAVAADGLSYDHAPGNFSRQAQKGLAQALLGLLRDLVGHGVVHAPGGVRVDRHAAAMDGAERHAPHRGGGEGEFEQVVARSVQFQCHHHSACQT</sequence>
<protein>
    <submittedName>
        <fullName evidence="1">Uncharacterized protein</fullName>
    </submittedName>
</protein>
<reference evidence="1 2" key="1">
    <citation type="journal article" date="2019" name="Int. J. Syst. Evol. Microbiol.">
        <title>The Global Catalogue of Microorganisms (GCM) 10K type strain sequencing project: providing services to taxonomists for standard genome sequencing and annotation.</title>
        <authorList>
            <consortium name="The Broad Institute Genomics Platform"/>
            <consortium name="The Broad Institute Genome Sequencing Center for Infectious Disease"/>
            <person name="Wu L."/>
            <person name="Ma J."/>
        </authorList>
    </citation>
    <scope>NUCLEOTIDE SEQUENCE [LARGE SCALE GENOMIC DNA]</scope>
    <source>
        <strain evidence="1 2">JCM 4524</strain>
    </source>
</reference>
<evidence type="ECO:0000313" key="1">
    <source>
        <dbReference type="EMBL" id="GAA2635978.1"/>
    </source>
</evidence>
<gene>
    <name evidence="1" type="ORF">GCM10010307_32490</name>
</gene>
<keyword evidence="2" id="KW-1185">Reference proteome</keyword>
<evidence type="ECO:0000313" key="2">
    <source>
        <dbReference type="Proteomes" id="UP001500151"/>
    </source>
</evidence>
<name>A0ABN3QUZ0_9ACTN</name>